<evidence type="ECO:0000313" key="1">
    <source>
        <dbReference type="EMBL" id="GIY32865.1"/>
    </source>
</evidence>
<keyword evidence="2" id="KW-1185">Reference proteome</keyword>
<accession>A0AAV4SFA2</accession>
<gene>
    <name evidence="1" type="ORF">CDAR_310311</name>
</gene>
<evidence type="ECO:0000313" key="2">
    <source>
        <dbReference type="Proteomes" id="UP001054837"/>
    </source>
</evidence>
<dbReference type="AlphaFoldDB" id="A0AAV4SFA2"/>
<reference evidence="1 2" key="1">
    <citation type="submission" date="2021-06" db="EMBL/GenBank/DDBJ databases">
        <title>Caerostris darwini draft genome.</title>
        <authorList>
            <person name="Kono N."/>
            <person name="Arakawa K."/>
        </authorList>
    </citation>
    <scope>NUCLEOTIDE SEQUENCE [LARGE SCALE GENOMIC DNA]</scope>
</reference>
<sequence>MCKLSKTPPNHSCYFARKPGGSFQLRPIFHQTAFSRFLSGRTSALTFRHCQKIFPQCHWCSFEMVSPTHILISLGFDKDEVLRDLQLFLDFLDIFGFIGIV</sequence>
<proteinExistence type="predicted"/>
<dbReference type="Proteomes" id="UP001054837">
    <property type="component" value="Unassembled WGS sequence"/>
</dbReference>
<name>A0AAV4SFA2_9ARAC</name>
<protein>
    <submittedName>
        <fullName evidence="1">Uncharacterized protein</fullName>
    </submittedName>
</protein>
<comment type="caution">
    <text evidence="1">The sequence shown here is derived from an EMBL/GenBank/DDBJ whole genome shotgun (WGS) entry which is preliminary data.</text>
</comment>
<dbReference type="EMBL" id="BPLQ01007870">
    <property type="protein sequence ID" value="GIY32865.1"/>
    <property type="molecule type" value="Genomic_DNA"/>
</dbReference>
<organism evidence="1 2">
    <name type="scientific">Caerostris darwini</name>
    <dbReference type="NCBI Taxonomy" id="1538125"/>
    <lineage>
        <taxon>Eukaryota</taxon>
        <taxon>Metazoa</taxon>
        <taxon>Ecdysozoa</taxon>
        <taxon>Arthropoda</taxon>
        <taxon>Chelicerata</taxon>
        <taxon>Arachnida</taxon>
        <taxon>Araneae</taxon>
        <taxon>Araneomorphae</taxon>
        <taxon>Entelegynae</taxon>
        <taxon>Araneoidea</taxon>
        <taxon>Araneidae</taxon>
        <taxon>Caerostris</taxon>
    </lineage>
</organism>